<dbReference type="InterPro" id="IPR015083">
    <property type="entry name" value="NorB/c/GfsB-D-like_docking"/>
</dbReference>
<dbReference type="CDD" id="cd08956">
    <property type="entry name" value="KR_3_FAS_SDR_x"/>
    <property type="match status" value="1"/>
</dbReference>
<dbReference type="GO" id="GO:0031177">
    <property type="term" value="F:phosphopantetheine binding"/>
    <property type="evidence" value="ECO:0007669"/>
    <property type="project" value="InterPro"/>
</dbReference>
<evidence type="ECO:0000256" key="3">
    <source>
        <dbReference type="ARBA" id="ARBA00022450"/>
    </source>
</evidence>
<dbReference type="InterPro" id="IPR013968">
    <property type="entry name" value="PKS_KR"/>
</dbReference>
<sequence length="1812" mass="186756">MTYPWTSSWISSTTNCVADVNDLDHSRGETYTSMTSDEKVLDTLKRLTSDLRRTRQRLREVEEASTEPIAIVGMACRFPGGVTSPEGLWRVVTEGQDVISPFPTDRGWDQDLYDPDPARRGSVSVREGGFLHDAASFDPGFFGMSAREALATDPQQRLLLETCWEAAERAGIDPVSLRGSDTGVFAGVIYQDYAARLRQPPGEFEGYLGNGSTGSVASGRVAYALGLQGPAISLDTACSSSLVAVHQAARALRAGDCALALAGGVTVMASPMALVEFSRQRGLAGDARCKAFAAGADGTALGEGVGMLLLERLSDARRAGRRILAVVRGSAVNQDGASSGLTAPSGPAQQRVIRQALAGAGLAASDVDAVEAHGTGTTLGDPIEAQALLATYGQDRPADRPLWLGSVKSNIGHAQAAAGVAGLIKMVLALRHGVLPRTLHVDAPNPHVDWSAGAVRLLTEQRAWPDTGRPRRAGISSFGVSGTNAHVVLEHSPEPPRQDAGAGGRAPLAPLPGGVPWVVSGRGAEALRAQADRLAAYVGEHPELSAVEVGAALARARSVFDHRAVVWGTDRVALLAGVRAIAADRDAPGVTRGCVRTAARAVFVLAPPERLDWADRLTDASPAFARRLAECDEALSGFADWSVRDVLRGARPAPDADPGRSAPTAADVVAERAARWAVVVALAGLWEEYGVRPAAVIGVGDAAVAGACVAGALSLKEGARAVTSTVLAPVDPAGARVPFHAAPDGPAAAVREVLGRGHTLFVEVGEGAMATPDIASVAAAAGHEVHVIASPAGGVSGGDGLSAALAELHAHHLTVDWSAPFPAEAPTVELPTYAFRRRRYWLDDGPRAADVAAAGLDPGDHPLLDATVELPDGGGWLHTGRLSARSHPWLADHRVLGRVLLPGTAVVELACWAGARAGCGHLAELTLIAPLELPGPDAGPDEGSALRLCVSAPDATGRRAFELFARPATEPRGPWTKHAVGTLAAAPDGVGPVAEPAHWPPHGAEPVALDDFAERSARLGIGAGPAFDGLRAVWQRGDEVFAEASAPAALQARTGRFGVHPALLDAALRAVVAASPDGASELLVPYAWHGVTITTAGAETLRVSITPEGPHVVQVTATDDAGTAVLSVTRLESRPLPVPLPAASGSLSRTHWVPATRADRGPVPLAVLGGADALPLAVDAPYPDLAALVAAVAAGAPPPGAVLWPVPVPGGASAPPPEAVRAVTGELLGLVRAWLAEPRLADVQLVAVVAEPTGAGEPGRRLVGAAVQGLLRSARSEHPRRFGLLNLADATAAALAPALALLDTEPEVTLRDGRPLVARLTPVAPAAGTEAGRVSDSGHGTVLVTGGTGTLGGLVAQRLAEQGARRLLLVSRRGGRAPGARALASDLAALGVEVAFAACDVADRPALAAVVRSVPAGQPLTGVVHAAGVVDDGLVTTLTPERLAAVLRPKVDAAWHLHELTAELDLREFVVFSSASGAFGPAGQAGYAAANACLDALVRHRHTQGLPALSLAWGPWAEQSALTGALTDRELERMGRDGVRPLATPDALDLFDAARGMAGEPVLVPLRLDPDRLRDRARRGHLAPLLAGLVTSSATPPTADQATAGAATPPPTPAPAPATAAPAAPAGGGAGPAEQRLRAMPEPERLQVLTELVLTQAALALGEAPEDGIDPDLGFVDLGFDSLASLDLQAALHEEIGVELPSTLIFDYPNATALAGHLCAELSGRQGTEVAPALAELDRLEAFLTPFAADDQARGSITHRLRDLLSRWADEPQEAPDKPDLAVASDDELFAALDQLRGTDRDTPPNSNPKRL</sequence>
<dbReference type="InterPro" id="IPR020806">
    <property type="entry name" value="PKS_PP-bd"/>
</dbReference>
<dbReference type="FunFam" id="3.40.47.10:FF:000019">
    <property type="entry name" value="Polyketide synthase type I"/>
    <property type="match status" value="1"/>
</dbReference>
<feature type="active site" description="Proton acceptor; for dehydratase activity" evidence="9">
    <location>
        <position position="893"/>
    </location>
</feature>
<dbReference type="SUPFAM" id="SSF51735">
    <property type="entry name" value="NAD(P)-binding Rossmann-fold domains"/>
    <property type="match status" value="2"/>
</dbReference>
<dbReference type="InterPro" id="IPR042104">
    <property type="entry name" value="PKS_dehydratase_sf"/>
</dbReference>
<dbReference type="InterPro" id="IPR032821">
    <property type="entry name" value="PKS_assoc"/>
</dbReference>
<dbReference type="InterPro" id="IPR014031">
    <property type="entry name" value="Ketoacyl_synth_C"/>
</dbReference>
<reference evidence="14" key="1">
    <citation type="submission" date="2016-04" db="EMBL/GenBank/DDBJ databases">
        <title>Evolutionary stability of antibiotic protection in a defensive symbiosis.</title>
        <authorList>
            <person name="Engl T."/>
            <person name="Kroiss J."/>
            <person name="Kai M."/>
            <person name="Nechitaylo T."/>
            <person name="Svatos A."/>
            <person name="Kaltenpoth M."/>
        </authorList>
    </citation>
    <scope>NUCLEOTIDE SEQUENCE</scope>
    <source>
        <strain evidence="14">23Af2</strain>
    </source>
</reference>
<evidence type="ECO:0000256" key="5">
    <source>
        <dbReference type="ARBA" id="ARBA00022679"/>
    </source>
</evidence>
<keyword evidence="4" id="KW-0597">Phosphoprotein</keyword>
<dbReference type="GO" id="GO:0004315">
    <property type="term" value="F:3-oxoacyl-[acyl-carrier-protein] synthase activity"/>
    <property type="evidence" value="ECO:0007669"/>
    <property type="project" value="InterPro"/>
</dbReference>
<dbReference type="PROSITE" id="PS52004">
    <property type="entry name" value="KS3_2"/>
    <property type="match status" value="1"/>
</dbReference>
<keyword evidence="7" id="KW-0511">Multifunctional enzyme</keyword>
<protein>
    <submittedName>
        <fullName evidence="14">PieA3 type I PKS</fullName>
    </submittedName>
</protein>
<evidence type="ECO:0000256" key="6">
    <source>
        <dbReference type="ARBA" id="ARBA00023194"/>
    </source>
</evidence>
<dbReference type="SMART" id="SM00823">
    <property type="entry name" value="PKS_PP"/>
    <property type="match status" value="1"/>
</dbReference>
<dbReference type="Pfam" id="PF00550">
    <property type="entry name" value="PP-binding"/>
    <property type="match status" value="1"/>
</dbReference>
<dbReference type="SUPFAM" id="SSF53901">
    <property type="entry name" value="Thiolase-like"/>
    <property type="match status" value="1"/>
</dbReference>
<dbReference type="InterPro" id="IPR049900">
    <property type="entry name" value="PKS_mFAS_DH"/>
</dbReference>
<dbReference type="Pfam" id="PF00109">
    <property type="entry name" value="ketoacyl-synt"/>
    <property type="match status" value="1"/>
</dbReference>
<dbReference type="SMART" id="SM01294">
    <property type="entry name" value="PKS_PP_betabranch"/>
    <property type="match status" value="1"/>
</dbReference>
<feature type="region of interest" description="N-terminal hotdog fold" evidence="9">
    <location>
        <begin position="861"/>
        <end position="990"/>
    </location>
</feature>
<evidence type="ECO:0000259" key="11">
    <source>
        <dbReference type="PROSITE" id="PS50075"/>
    </source>
</evidence>
<dbReference type="Pfam" id="PF00698">
    <property type="entry name" value="Acyl_transf_1"/>
    <property type="match status" value="1"/>
</dbReference>
<dbReference type="InterPro" id="IPR057326">
    <property type="entry name" value="KR_dom"/>
</dbReference>
<evidence type="ECO:0000256" key="2">
    <source>
        <dbReference type="ARBA" id="ARBA00004792"/>
    </source>
</evidence>
<evidence type="ECO:0000256" key="8">
    <source>
        <dbReference type="ARBA" id="ARBA00023315"/>
    </source>
</evidence>
<dbReference type="Pfam" id="PF08659">
    <property type="entry name" value="KR"/>
    <property type="match status" value="1"/>
</dbReference>
<dbReference type="Pfam" id="PF14765">
    <property type="entry name" value="PS-DH"/>
    <property type="match status" value="1"/>
</dbReference>
<evidence type="ECO:0000259" key="12">
    <source>
        <dbReference type="PROSITE" id="PS52004"/>
    </source>
</evidence>
<evidence type="ECO:0000256" key="9">
    <source>
        <dbReference type="PROSITE-ProRule" id="PRU01363"/>
    </source>
</evidence>
<feature type="domain" description="PKS/mFAS DH" evidence="13">
    <location>
        <begin position="861"/>
        <end position="1142"/>
    </location>
</feature>
<keyword evidence="3" id="KW-0596">Phosphopantetheine</keyword>
<dbReference type="InterPro" id="IPR036291">
    <property type="entry name" value="NAD(P)-bd_dom_sf"/>
</dbReference>
<dbReference type="InterPro" id="IPR050091">
    <property type="entry name" value="PKS_NRPS_Biosynth_Enz"/>
</dbReference>
<keyword evidence="6" id="KW-0045">Antibiotic biosynthesis</keyword>
<feature type="domain" description="Carrier" evidence="11">
    <location>
        <begin position="1647"/>
        <end position="1722"/>
    </location>
</feature>
<evidence type="ECO:0000259" key="13">
    <source>
        <dbReference type="PROSITE" id="PS52019"/>
    </source>
</evidence>
<dbReference type="Gene3D" id="1.10.1200.10">
    <property type="entry name" value="ACP-like"/>
    <property type="match status" value="1"/>
</dbReference>
<dbReference type="PROSITE" id="PS52019">
    <property type="entry name" value="PKS_MFAS_DH"/>
    <property type="match status" value="1"/>
</dbReference>
<dbReference type="InterPro" id="IPR009081">
    <property type="entry name" value="PP-bd_ACP"/>
</dbReference>
<evidence type="ECO:0000256" key="10">
    <source>
        <dbReference type="SAM" id="MobiDB-lite"/>
    </source>
</evidence>
<evidence type="ECO:0000256" key="4">
    <source>
        <dbReference type="ARBA" id="ARBA00022553"/>
    </source>
</evidence>
<proteinExistence type="predicted"/>
<comment type="cofactor">
    <cofactor evidence="1">
        <name>pantetheine 4'-phosphate</name>
        <dbReference type="ChEBI" id="CHEBI:47942"/>
    </cofactor>
</comment>
<dbReference type="SUPFAM" id="SSF47336">
    <property type="entry name" value="ACP-like"/>
    <property type="match status" value="1"/>
</dbReference>
<dbReference type="InterPro" id="IPR049551">
    <property type="entry name" value="PKS_DH_C"/>
</dbReference>
<feature type="domain" description="Ketosynthase family 3 (KS3)" evidence="12">
    <location>
        <begin position="66"/>
        <end position="491"/>
    </location>
</feature>
<evidence type="ECO:0000256" key="7">
    <source>
        <dbReference type="ARBA" id="ARBA00023268"/>
    </source>
</evidence>
<dbReference type="Gene3D" id="3.30.70.3290">
    <property type="match status" value="2"/>
</dbReference>
<dbReference type="SMART" id="SM00822">
    <property type="entry name" value="PKS_KR"/>
    <property type="match status" value="1"/>
</dbReference>
<dbReference type="InterPro" id="IPR016039">
    <property type="entry name" value="Thiolase-like"/>
</dbReference>
<dbReference type="Gene3D" id="3.40.47.10">
    <property type="match status" value="1"/>
</dbReference>
<dbReference type="InterPro" id="IPR049552">
    <property type="entry name" value="PKS_DH_N"/>
</dbReference>
<gene>
    <name evidence="14" type="primary">pieA3</name>
    <name evidence="14" type="ORF">CSP_7466</name>
</gene>
<dbReference type="GO" id="GO:0033068">
    <property type="term" value="P:macrolide biosynthetic process"/>
    <property type="evidence" value="ECO:0007669"/>
    <property type="project" value="UniProtKB-ARBA"/>
</dbReference>
<dbReference type="Gene3D" id="3.40.50.720">
    <property type="entry name" value="NAD(P)-binding Rossmann-like Domain"/>
    <property type="match status" value="1"/>
</dbReference>
<dbReference type="EMBL" id="KX098584">
    <property type="protein sequence ID" value="ARV85762.1"/>
    <property type="molecule type" value="Genomic_DNA"/>
</dbReference>
<feature type="compositionally biased region" description="Low complexity" evidence="10">
    <location>
        <begin position="1594"/>
        <end position="1607"/>
    </location>
</feature>
<dbReference type="GO" id="GO:0004312">
    <property type="term" value="F:fatty acid synthase activity"/>
    <property type="evidence" value="ECO:0007669"/>
    <property type="project" value="TreeGrafter"/>
</dbReference>
<dbReference type="SMART" id="SM00827">
    <property type="entry name" value="PKS_AT"/>
    <property type="match status" value="1"/>
</dbReference>
<dbReference type="InterPro" id="IPR020841">
    <property type="entry name" value="PKS_Beta-ketoAc_synthase_dom"/>
</dbReference>
<dbReference type="InterPro" id="IPR001227">
    <property type="entry name" value="Ac_transferase_dom_sf"/>
</dbReference>
<dbReference type="SUPFAM" id="SSF52151">
    <property type="entry name" value="FabD/lysophospholipase-like"/>
    <property type="match status" value="1"/>
</dbReference>
<dbReference type="PROSITE" id="PS50075">
    <property type="entry name" value="CARRIER"/>
    <property type="match status" value="1"/>
</dbReference>
<feature type="region of interest" description="Disordered" evidence="10">
    <location>
        <begin position="1589"/>
        <end position="1635"/>
    </location>
</feature>
<dbReference type="PANTHER" id="PTHR43775">
    <property type="entry name" value="FATTY ACID SYNTHASE"/>
    <property type="match status" value="1"/>
</dbReference>
<dbReference type="PROSITE" id="PS00606">
    <property type="entry name" value="KS3_1"/>
    <property type="match status" value="1"/>
</dbReference>
<dbReference type="SMART" id="SM00825">
    <property type="entry name" value="PKS_KS"/>
    <property type="match status" value="1"/>
</dbReference>
<dbReference type="InterPro" id="IPR014030">
    <property type="entry name" value="Ketoacyl_synth_N"/>
</dbReference>
<organism evidence="14">
    <name type="scientific">Candidatus Streptomyces philanthi bv. triangulum</name>
    <dbReference type="NCBI Taxonomy" id="371632"/>
    <lineage>
        <taxon>Bacteria</taxon>
        <taxon>Bacillati</taxon>
        <taxon>Actinomycetota</taxon>
        <taxon>Actinomycetes</taxon>
        <taxon>Kitasatosporales</taxon>
        <taxon>Streptomycetaceae</taxon>
        <taxon>Streptomyces</taxon>
    </lineage>
</organism>
<comment type="pathway">
    <text evidence="2">Antibiotic biosynthesis.</text>
</comment>
<dbReference type="InterPro" id="IPR020807">
    <property type="entry name" value="PKS_DH"/>
</dbReference>
<dbReference type="InterPro" id="IPR014043">
    <property type="entry name" value="Acyl_transferase_dom"/>
</dbReference>
<name>A0A1Z1G745_9ACTN</name>
<feature type="region of interest" description="C-terminal hotdog fold" evidence="9">
    <location>
        <begin position="1004"/>
        <end position="1142"/>
    </location>
</feature>
<dbReference type="Pfam" id="PF16197">
    <property type="entry name" value="KAsynt_C_assoc"/>
    <property type="match status" value="1"/>
</dbReference>
<evidence type="ECO:0000313" key="14">
    <source>
        <dbReference type="EMBL" id="ARV85762.1"/>
    </source>
</evidence>
<evidence type="ECO:0000256" key="1">
    <source>
        <dbReference type="ARBA" id="ARBA00001957"/>
    </source>
</evidence>
<dbReference type="InterPro" id="IPR016035">
    <property type="entry name" value="Acyl_Trfase/lysoPLipase"/>
</dbReference>
<keyword evidence="8" id="KW-0012">Acyltransferase</keyword>
<dbReference type="InterPro" id="IPR018201">
    <property type="entry name" value="Ketoacyl_synth_AS"/>
</dbReference>
<dbReference type="CDD" id="cd00833">
    <property type="entry name" value="PKS"/>
    <property type="match status" value="1"/>
</dbReference>
<accession>A0A1Z1G745</accession>
<feature type="active site" description="Proton donor; for dehydratase activity" evidence="9">
    <location>
        <position position="1065"/>
    </location>
</feature>
<feature type="region of interest" description="Disordered" evidence="10">
    <location>
        <begin position="1793"/>
        <end position="1812"/>
    </location>
</feature>
<keyword evidence="5" id="KW-0808">Transferase</keyword>
<dbReference type="Gene3D" id="3.10.129.110">
    <property type="entry name" value="Polyketide synthase dehydratase"/>
    <property type="match status" value="1"/>
</dbReference>
<dbReference type="InterPro" id="IPR036736">
    <property type="entry name" value="ACP-like_sf"/>
</dbReference>
<dbReference type="GO" id="GO:0006633">
    <property type="term" value="P:fatty acid biosynthetic process"/>
    <property type="evidence" value="ECO:0007669"/>
    <property type="project" value="InterPro"/>
</dbReference>
<dbReference type="Gene3D" id="3.40.366.10">
    <property type="entry name" value="Malonyl-Coenzyme A Acyl Carrier Protein, domain 2"/>
    <property type="match status" value="2"/>
</dbReference>
<dbReference type="PANTHER" id="PTHR43775:SF51">
    <property type="entry name" value="INACTIVE PHENOLPHTHIOCEROL SYNTHESIS POLYKETIDE SYNTHASE TYPE I PKS1-RELATED"/>
    <property type="match status" value="1"/>
</dbReference>
<dbReference type="Pfam" id="PF02801">
    <property type="entry name" value="Ketoacyl-synt_C"/>
    <property type="match status" value="1"/>
</dbReference>
<dbReference type="Pfam" id="PF21089">
    <property type="entry name" value="PKS_DH_N"/>
    <property type="match status" value="1"/>
</dbReference>
<dbReference type="SMART" id="SM00826">
    <property type="entry name" value="PKS_DH"/>
    <property type="match status" value="1"/>
</dbReference>
<dbReference type="Pfam" id="PF08990">
    <property type="entry name" value="Docking"/>
    <property type="match status" value="1"/>
</dbReference>